<keyword evidence="3" id="KW-1185">Reference proteome</keyword>
<feature type="signal peptide" evidence="1">
    <location>
        <begin position="1"/>
        <end position="21"/>
    </location>
</feature>
<evidence type="ECO:0000313" key="2">
    <source>
        <dbReference type="EMBL" id="KAH7310843.1"/>
    </source>
</evidence>
<evidence type="ECO:0000256" key="1">
    <source>
        <dbReference type="SAM" id="SignalP"/>
    </source>
</evidence>
<accession>A0A8K0SJ25</accession>
<name>A0A8K0SJ25_9HYPO</name>
<reference evidence="2" key="1">
    <citation type="journal article" date="2021" name="Nat. Commun.">
        <title>Genetic determinants of endophytism in the Arabidopsis root mycobiome.</title>
        <authorList>
            <person name="Mesny F."/>
            <person name="Miyauchi S."/>
            <person name="Thiergart T."/>
            <person name="Pickel B."/>
            <person name="Atanasova L."/>
            <person name="Karlsson M."/>
            <person name="Huettel B."/>
            <person name="Barry K.W."/>
            <person name="Haridas S."/>
            <person name="Chen C."/>
            <person name="Bauer D."/>
            <person name="Andreopoulos W."/>
            <person name="Pangilinan J."/>
            <person name="LaButti K."/>
            <person name="Riley R."/>
            <person name="Lipzen A."/>
            <person name="Clum A."/>
            <person name="Drula E."/>
            <person name="Henrissat B."/>
            <person name="Kohler A."/>
            <person name="Grigoriev I.V."/>
            <person name="Martin F.M."/>
            <person name="Hacquard S."/>
        </authorList>
    </citation>
    <scope>NUCLEOTIDE SEQUENCE</scope>
    <source>
        <strain evidence="2">MPI-CAGE-CH-0235</strain>
    </source>
</reference>
<sequence>MRATFTSVVAALVLPLWVVQGQSPAPDEWAVTAYENDDCTGAIGGSVSGIPTYSYCLETKGRKSIAVFSSRKYKVFGIGSKPASGDNCASGDVQTGCTSGEVGQCIKLMHPNGDYFDYTNVHMSTGPTTCYAGKLI</sequence>
<keyword evidence="1" id="KW-0732">Signal</keyword>
<dbReference type="EMBL" id="JAGPNK010000012">
    <property type="protein sequence ID" value="KAH7310843.1"/>
    <property type="molecule type" value="Genomic_DNA"/>
</dbReference>
<dbReference type="Proteomes" id="UP000813444">
    <property type="component" value="Unassembled WGS sequence"/>
</dbReference>
<evidence type="ECO:0000313" key="3">
    <source>
        <dbReference type="Proteomes" id="UP000813444"/>
    </source>
</evidence>
<dbReference type="AlphaFoldDB" id="A0A8K0SJ25"/>
<organism evidence="2 3">
    <name type="scientific">Stachybotrys elegans</name>
    <dbReference type="NCBI Taxonomy" id="80388"/>
    <lineage>
        <taxon>Eukaryota</taxon>
        <taxon>Fungi</taxon>
        <taxon>Dikarya</taxon>
        <taxon>Ascomycota</taxon>
        <taxon>Pezizomycotina</taxon>
        <taxon>Sordariomycetes</taxon>
        <taxon>Hypocreomycetidae</taxon>
        <taxon>Hypocreales</taxon>
        <taxon>Stachybotryaceae</taxon>
        <taxon>Stachybotrys</taxon>
    </lineage>
</organism>
<gene>
    <name evidence="2" type="ORF">B0I35DRAFT_412285</name>
</gene>
<comment type="caution">
    <text evidence="2">The sequence shown here is derived from an EMBL/GenBank/DDBJ whole genome shotgun (WGS) entry which is preliminary data.</text>
</comment>
<feature type="chain" id="PRO_5035467356" evidence="1">
    <location>
        <begin position="22"/>
        <end position="136"/>
    </location>
</feature>
<protein>
    <submittedName>
        <fullName evidence="2">Uncharacterized protein</fullName>
    </submittedName>
</protein>
<proteinExistence type="predicted"/>